<feature type="transmembrane region" description="Helical" evidence="13">
    <location>
        <begin position="1030"/>
        <end position="1050"/>
    </location>
</feature>
<feature type="transmembrane region" description="Helical" evidence="13">
    <location>
        <begin position="729"/>
        <end position="750"/>
    </location>
</feature>
<dbReference type="SUPFAM" id="SSF53649">
    <property type="entry name" value="Alkaline phosphatase-like"/>
    <property type="match status" value="1"/>
</dbReference>
<keyword evidence="7" id="KW-0256">Endoplasmic reticulum</keyword>
<name>A0AAV7XY10_9NEOP</name>
<comment type="caution">
    <text evidence="14">The sequence shown here is derived from an EMBL/GenBank/DDBJ whole genome shotgun (WGS) entry which is preliminary data.</text>
</comment>
<accession>A0AAV7XY10</accession>
<evidence type="ECO:0000256" key="10">
    <source>
        <dbReference type="ARBA" id="ARBA00023180"/>
    </source>
</evidence>
<comment type="pathway">
    <text evidence="2">Glycolipid biosynthesis; glycosylphosphatidylinositol-anchor biosynthesis.</text>
</comment>
<keyword evidence="8 13" id="KW-1133">Transmembrane helix</keyword>
<dbReference type="InterPro" id="IPR002591">
    <property type="entry name" value="Phosphodiest/P_Trfase"/>
</dbReference>
<keyword evidence="4" id="KW-0337">GPI-anchor biosynthesis</keyword>
<evidence type="ECO:0000256" key="7">
    <source>
        <dbReference type="ARBA" id="ARBA00022824"/>
    </source>
</evidence>
<evidence type="ECO:0000256" key="11">
    <source>
        <dbReference type="ARBA" id="ARBA00079084"/>
    </source>
</evidence>
<feature type="transmembrane region" description="Helical" evidence="13">
    <location>
        <begin position="1062"/>
        <end position="1083"/>
    </location>
</feature>
<comment type="subcellular location">
    <subcellularLocation>
        <location evidence="1">Endoplasmic reticulum membrane</location>
        <topology evidence="1">Multi-pass membrane protein</topology>
    </subcellularLocation>
</comment>
<evidence type="ECO:0000256" key="4">
    <source>
        <dbReference type="ARBA" id="ARBA00022502"/>
    </source>
</evidence>
<dbReference type="InterPro" id="IPR037675">
    <property type="entry name" value="PIG-O_N"/>
</dbReference>
<evidence type="ECO:0000313" key="15">
    <source>
        <dbReference type="Proteomes" id="UP001075354"/>
    </source>
</evidence>
<dbReference type="FunFam" id="3.40.720.10:FF:000041">
    <property type="entry name" value="GPI ethanolamine phosphate transferase 3"/>
    <property type="match status" value="1"/>
</dbReference>
<feature type="transmembrane region" description="Helical" evidence="13">
    <location>
        <begin position="595"/>
        <end position="612"/>
    </location>
</feature>
<evidence type="ECO:0000256" key="13">
    <source>
        <dbReference type="SAM" id="Phobius"/>
    </source>
</evidence>
<feature type="transmembrane region" description="Helical" evidence="13">
    <location>
        <begin position="845"/>
        <end position="872"/>
    </location>
</feature>
<feature type="transmembrane region" description="Helical" evidence="13">
    <location>
        <begin position="879"/>
        <end position="899"/>
    </location>
</feature>
<evidence type="ECO:0000256" key="9">
    <source>
        <dbReference type="ARBA" id="ARBA00023136"/>
    </source>
</evidence>
<sequence length="1112" mass="124768">MSKFWQYFLFLTWMSYLLICGVLLFSRGFLLRRQVQPEKSNCTSNIYCSNSSDIVENRFSTQSTEPACSAVPGSLQHLVEEEDLCSHGRAKVVLVVVDALKYDFAAYQNVINPEPFENRLTIFRDLLTKQPDNARLYKFIADPPTTTMQRLKGLTTGSLPTFIDMGSNFASAEINEDNIIDQLCGKGKKAVFMGDDTWIGLYPHRFERQYPFPSFNVWDLDTVDDGVTKHLHPELQKKDWDLLIAHFLGVDHCGHRYGPFHSEMSRKLDEMNAVIGEIVQTIDNDTVLVVLGDHGMTNTGDHGGESEAEVTAALFVYSPSGLLPRSWSPKGDVVRQVDIVPTLATTLGIPIPFSNLGSVIIDSLPKTSALGLVNKPLEGWQYALLSLWSNVRQTMTYIETYASRNNEFAPNTLVNLHKTFIAFSNQIRNVASEKEFADLAKDGSQFLTELRLLCEKVWVQFDSFSMLWGLIFFFVVLMVIFLVIEALQGNRLTFAASGIHLVLGYIGIVLSAAISYILSKLGMVQNFELTFFISTFGSSFIVLAIILAENLGAILSKWGNIPQSRSWVEIFWRFVCIFSLCTMTSNSYVMTEGQLLSFFLLSLIATLVYSYHTPPEEILATAGKHRLVRSRFKWLVGQIHPMRLRVLLVAFVVAIIMRATHQFWRCRDEEAGCNAQYINQRSEQKRRSNISADPHCLIMLVCIGLWVTLTRMWLRNCGNLTGYSATVLFARYVPTVLAVCSGGFWVLQGLPGETRSRLFKPWQLQILPWTVYTLSGVTIVSLIWRPLCVFVVTNRNKPASFSVMRDENPIPQLYNQVKQLIGGSRERANFNHTESSDTSDNSNPVVYGLATAYSAAFTVLSVVLVPVMGLLLGTRWSPAIVLCACAAVCLLLLISLLRFENALVSIQLLSTTWPSIVCWSLLAQYTFYGTGHQATFPSIQWDAAMVGTSGNIASSRLFPGLLVIVNTFCSHILMGLLLPLLLIAPLTLRVIRPQWAAVPIGEQDLNQGELLLYQREDLTYRSLATLVAKYILLQGVRTMACMFSATIHARHLMVWAIFAPKLIFEAVSLFVTLPCVLLSFLLVGRITSRVDKLITSIEQNNVNANKSQERKR</sequence>
<keyword evidence="5" id="KW-0808">Transferase</keyword>
<dbReference type="CDD" id="cd16023">
    <property type="entry name" value="GPI_EPT_3"/>
    <property type="match status" value="1"/>
</dbReference>
<proteinExistence type="inferred from homology"/>
<dbReference type="Proteomes" id="UP001075354">
    <property type="component" value="Chromosome 2"/>
</dbReference>
<dbReference type="GO" id="GO:0051377">
    <property type="term" value="F:mannose-ethanolamine phosphotransferase activity"/>
    <property type="evidence" value="ECO:0007669"/>
    <property type="project" value="InterPro"/>
</dbReference>
<reference evidence="14" key="1">
    <citation type="submission" date="2022-12" db="EMBL/GenBank/DDBJ databases">
        <title>Chromosome-level genome assembly of the bean flower thrips Megalurothrips usitatus.</title>
        <authorList>
            <person name="Ma L."/>
            <person name="Liu Q."/>
            <person name="Li H."/>
            <person name="Cai W."/>
        </authorList>
    </citation>
    <scope>NUCLEOTIDE SEQUENCE</scope>
    <source>
        <strain evidence="14">Cailab_2022a</strain>
    </source>
</reference>
<feature type="transmembrane region" description="Helical" evidence="13">
    <location>
        <begin position="494"/>
        <end position="517"/>
    </location>
</feature>
<keyword evidence="9 13" id="KW-0472">Membrane</keyword>
<dbReference type="PANTHER" id="PTHR23071">
    <property type="entry name" value="PHOSPHATIDYLINOSITOL GLYCAN"/>
    <property type="match status" value="1"/>
</dbReference>
<protein>
    <recommendedName>
        <fullName evidence="12">GPI ethanolamine phosphate transferase 3, catalytic subunit</fullName>
    </recommendedName>
    <alternativeName>
        <fullName evidence="11">Phosphatidylinositol-glycan biosynthesis class O protein</fullName>
    </alternativeName>
</protein>
<evidence type="ECO:0000313" key="14">
    <source>
        <dbReference type="EMBL" id="KAJ1530326.1"/>
    </source>
</evidence>
<dbReference type="InterPro" id="IPR039524">
    <property type="entry name" value="PIGO/GPI13"/>
</dbReference>
<keyword evidence="6 13" id="KW-0812">Transmembrane</keyword>
<feature type="transmembrane region" description="Helical" evidence="13">
    <location>
        <begin position="632"/>
        <end position="657"/>
    </location>
</feature>
<keyword evidence="10" id="KW-0325">Glycoprotein</keyword>
<comment type="similarity">
    <text evidence="3">Belongs to the PIGG/PIGN/PIGO family. PIGO subfamily.</text>
</comment>
<dbReference type="AlphaFoldDB" id="A0AAV7XY10"/>
<feature type="transmembrane region" description="Helical" evidence="13">
    <location>
        <begin position="6"/>
        <end position="25"/>
    </location>
</feature>
<dbReference type="Pfam" id="PF01663">
    <property type="entry name" value="Phosphodiest"/>
    <property type="match status" value="1"/>
</dbReference>
<dbReference type="GO" id="GO:0005789">
    <property type="term" value="C:endoplasmic reticulum membrane"/>
    <property type="evidence" value="ECO:0007669"/>
    <property type="project" value="UniProtKB-SubCell"/>
</dbReference>
<gene>
    <name evidence="14" type="ORF">ONE63_005242</name>
</gene>
<evidence type="ECO:0000256" key="3">
    <source>
        <dbReference type="ARBA" id="ARBA00008695"/>
    </source>
</evidence>
<dbReference type="PANTHER" id="PTHR23071:SF1">
    <property type="entry name" value="GPI ETHANOLAMINE PHOSPHATE TRANSFERASE 3"/>
    <property type="match status" value="1"/>
</dbReference>
<organism evidence="14 15">
    <name type="scientific">Megalurothrips usitatus</name>
    <name type="common">bean blossom thrips</name>
    <dbReference type="NCBI Taxonomy" id="439358"/>
    <lineage>
        <taxon>Eukaryota</taxon>
        <taxon>Metazoa</taxon>
        <taxon>Ecdysozoa</taxon>
        <taxon>Arthropoda</taxon>
        <taxon>Hexapoda</taxon>
        <taxon>Insecta</taxon>
        <taxon>Pterygota</taxon>
        <taxon>Neoptera</taxon>
        <taxon>Paraneoptera</taxon>
        <taxon>Thysanoptera</taxon>
        <taxon>Terebrantia</taxon>
        <taxon>Thripoidea</taxon>
        <taxon>Thripidae</taxon>
        <taxon>Megalurothrips</taxon>
    </lineage>
</organism>
<feature type="transmembrane region" description="Helical" evidence="13">
    <location>
        <begin position="771"/>
        <end position="792"/>
    </location>
</feature>
<evidence type="ECO:0000256" key="12">
    <source>
        <dbReference type="ARBA" id="ARBA00093602"/>
    </source>
</evidence>
<evidence type="ECO:0000256" key="5">
    <source>
        <dbReference type="ARBA" id="ARBA00022679"/>
    </source>
</evidence>
<dbReference type="Gene3D" id="3.40.720.10">
    <property type="entry name" value="Alkaline Phosphatase, subunit A"/>
    <property type="match status" value="1"/>
</dbReference>
<feature type="transmembrane region" description="Helical" evidence="13">
    <location>
        <begin position="570"/>
        <end position="588"/>
    </location>
</feature>
<evidence type="ECO:0000256" key="8">
    <source>
        <dbReference type="ARBA" id="ARBA00022989"/>
    </source>
</evidence>
<feature type="transmembrane region" description="Helical" evidence="13">
    <location>
        <begin position="961"/>
        <end position="984"/>
    </location>
</feature>
<feature type="transmembrane region" description="Helical" evidence="13">
    <location>
        <begin position="529"/>
        <end position="548"/>
    </location>
</feature>
<dbReference type="EMBL" id="JAPTSV010000002">
    <property type="protein sequence ID" value="KAJ1530326.1"/>
    <property type="molecule type" value="Genomic_DNA"/>
</dbReference>
<feature type="transmembrane region" description="Helical" evidence="13">
    <location>
        <begin position="466"/>
        <end position="488"/>
    </location>
</feature>
<dbReference type="InterPro" id="IPR017850">
    <property type="entry name" value="Alkaline_phosphatase_core_sf"/>
</dbReference>
<dbReference type="GO" id="GO:0006506">
    <property type="term" value="P:GPI anchor biosynthetic process"/>
    <property type="evidence" value="ECO:0007669"/>
    <property type="project" value="UniProtKB-KW"/>
</dbReference>
<evidence type="ECO:0000256" key="2">
    <source>
        <dbReference type="ARBA" id="ARBA00004687"/>
    </source>
</evidence>
<evidence type="ECO:0000256" key="6">
    <source>
        <dbReference type="ARBA" id="ARBA00022692"/>
    </source>
</evidence>
<evidence type="ECO:0000256" key="1">
    <source>
        <dbReference type="ARBA" id="ARBA00004477"/>
    </source>
</evidence>
<keyword evidence="15" id="KW-1185">Reference proteome</keyword>